<comment type="caution">
    <text evidence="2">The sequence shown here is derived from an EMBL/GenBank/DDBJ whole genome shotgun (WGS) entry which is preliminary data.</text>
</comment>
<dbReference type="AlphaFoldDB" id="A0AA36IU11"/>
<accession>A0AA36IU11</accession>
<protein>
    <recommendedName>
        <fullName evidence="4">RAP domain-containing protein</fullName>
    </recommendedName>
</protein>
<sequence>MRAVPAIFRSKTWRLGLRHVATELEVAMARVRRMESCGQLLRFAVKNEDADLAVLQTVLHQLILLQRLSGWTLERLSGDGRFQVLVNTLSTRCADCDGHTLALLADCGARLARAPAVRGLMERLAEVAAQRHNALKPKDLSIVAVSSATSRVGQHSLAPFVRGEAMRQMQDFNVGGCLRVVEAYRRWGVVDPQLTQMALERIQDLQEELSNKDVQELLELLARLGLAPDGLLKTVCQMTFRSLWAFTARQLASVTHSLAKLRFLSPRDFEEILDALTPKLGSLPGRDVARLLFAWALQDLGELRPELQRVLAVQYASCDDYDLLSDLDAAWALCVLNLSDKYSEVLVRLRHARTRDVHAGALVQLHEVLSYKSESLAARAAVRQAARHAAAAEATRLAASPLHEQVARTWRKLGLSCERKAPCGPFVVDFLEPRSQLVVDVDLLSWPVTRTLRHRYLQAHGFRTVCLPYWDLKAIRSDTDLECFMRLQTARALEEKEGKCARERPAEAVAQKIAEQAAELQRCQGELRAKCEEATELEGRLKAQTAELRKCQQELGCAQVHCDSPDLCFRWMEEGPLPGQLGSARGMKQLRQSLATTRGPAQLCVGPPPADWKVLLQLRLRRAGWEPALLQLTSEDSSFLGLLWPTSE</sequence>
<dbReference type="Proteomes" id="UP001178507">
    <property type="component" value="Unassembled WGS sequence"/>
</dbReference>
<keyword evidence="1" id="KW-0175">Coiled coil</keyword>
<evidence type="ECO:0000313" key="3">
    <source>
        <dbReference type="Proteomes" id="UP001178507"/>
    </source>
</evidence>
<gene>
    <name evidence="2" type="ORF">EVOR1521_LOCUS17837</name>
</gene>
<name>A0AA36IU11_9DINO</name>
<proteinExistence type="predicted"/>
<keyword evidence="3" id="KW-1185">Reference proteome</keyword>
<dbReference type="EMBL" id="CAUJNA010002424">
    <property type="protein sequence ID" value="CAJ1392838.1"/>
    <property type="molecule type" value="Genomic_DNA"/>
</dbReference>
<feature type="coiled-coil region" evidence="1">
    <location>
        <begin position="506"/>
        <end position="554"/>
    </location>
</feature>
<evidence type="ECO:0000313" key="2">
    <source>
        <dbReference type="EMBL" id="CAJ1392838.1"/>
    </source>
</evidence>
<evidence type="ECO:0008006" key="4">
    <source>
        <dbReference type="Google" id="ProtNLM"/>
    </source>
</evidence>
<reference evidence="2" key="1">
    <citation type="submission" date="2023-08" db="EMBL/GenBank/DDBJ databases">
        <authorList>
            <person name="Chen Y."/>
            <person name="Shah S."/>
            <person name="Dougan E. K."/>
            <person name="Thang M."/>
            <person name="Chan C."/>
        </authorList>
    </citation>
    <scope>NUCLEOTIDE SEQUENCE</scope>
</reference>
<organism evidence="2 3">
    <name type="scientific">Effrenium voratum</name>
    <dbReference type="NCBI Taxonomy" id="2562239"/>
    <lineage>
        <taxon>Eukaryota</taxon>
        <taxon>Sar</taxon>
        <taxon>Alveolata</taxon>
        <taxon>Dinophyceae</taxon>
        <taxon>Suessiales</taxon>
        <taxon>Symbiodiniaceae</taxon>
        <taxon>Effrenium</taxon>
    </lineage>
</organism>
<evidence type="ECO:0000256" key="1">
    <source>
        <dbReference type="SAM" id="Coils"/>
    </source>
</evidence>